<dbReference type="PANTHER" id="PTHR47057:SF1">
    <property type="entry name" value="AFADIN_ALPHA-ACTININ-BINDING PROTEIN"/>
    <property type="match status" value="1"/>
</dbReference>
<dbReference type="AlphaFoldDB" id="A0A1V9ZMG3"/>
<keyword evidence="2 3" id="KW-0175">Coiled coil</keyword>
<feature type="region of interest" description="Disordered" evidence="4">
    <location>
        <begin position="478"/>
        <end position="497"/>
    </location>
</feature>
<dbReference type="Proteomes" id="UP000243217">
    <property type="component" value="Unassembled WGS sequence"/>
</dbReference>
<feature type="compositionally biased region" description="Basic and acidic residues" evidence="4">
    <location>
        <begin position="242"/>
        <end position="261"/>
    </location>
</feature>
<evidence type="ECO:0000313" key="5">
    <source>
        <dbReference type="EMBL" id="OQR99173.1"/>
    </source>
</evidence>
<evidence type="ECO:0000313" key="6">
    <source>
        <dbReference type="Proteomes" id="UP000243217"/>
    </source>
</evidence>
<feature type="region of interest" description="Disordered" evidence="4">
    <location>
        <begin position="224"/>
        <end position="262"/>
    </location>
</feature>
<dbReference type="Pfam" id="PF11559">
    <property type="entry name" value="ADIP"/>
    <property type="match status" value="1"/>
</dbReference>
<dbReference type="InterPro" id="IPR021622">
    <property type="entry name" value="Afadin/alpha-actinin-bd"/>
</dbReference>
<keyword evidence="6" id="KW-1185">Reference proteome</keyword>
<dbReference type="PANTHER" id="PTHR47057">
    <property type="entry name" value="AFADIN/ALPHA-ACTININ-BINDING"/>
    <property type="match status" value="1"/>
</dbReference>
<proteinExistence type="inferred from homology"/>
<comment type="caution">
    <text evidence="5">The sequence shown here is derived from an EMBL/GenBank/DDBJ whole genome shotgun (WGS) entry which is preliminary data.</text>
</comment>
<evidence type="ECO:0000256" key="2">
    <source>
        <dbReference type="ARBA" id="ARBA00023054"/>
    </source>
</evidence>
<feature type="coiled-coil region" evidence="3">
    <location>
        <begin position="408"/>
        <end position="435"/>
    </location>
</feature>
<evidence type="ECO:0000256" key="3">
    <source>
        <dbReference type="SAM" id="Coils"/>
    </source>
</evidence>
<accession>A0A1V9ZMG3</accession>
<dbReference type="OrthoDB" id="72253at2759"/>
<organism evidence="5 6">
    <name type="scientific">Thraustotheca clavata</name>
    <dbReference type="NCBI Taxonomy" id="74557"/>
    <lineage>
        <taxon>Eukaryota</taxon>
        <taxon>Sar</taxon>
        <taxon>Stramenopiles</taxon>
        <taxon>Oomycota</taxon>
        <taxon>Saprolegniomycetes</taxon>
        <taxon>Saprolegniales</taxon>
        <taxon>Achlyaceae</taxon>
        <taxon>Thraustotheca</taxon>
    </lineage>
</organism>
<name>A0A1V9ZMG3_9STRA</name>
<gene>
    <name evidence="5" type="ORF">THRCLA_06585</name>
</gene>
<protein>
    <submittedName>
        <fullName evidence="5">Uncharacterized protein</fullName>
    </submittedName>
</protein>
<evidence type="ECO:0000256" key="4">
    <source>
        <dbReference type="SAM" id="MobiDB-lite"/>
    </source>
</evidence>
<reference evidence="5 6" key="1">
    <citation type="journal article" date="2014" name="Genome Biol. Evol.">
        <title>The secreted proteins of Achlya hypogyna and Thraustotheca clavata identify the ancestral oomycete secretome and reveal gene acquisitions by horizontal gene transfer.</title>
        <authorList>
            <person name="Misner I."/>
            <person name="Blouin N."/>
            <person name="Leonard G."/>
            <person name="Richards T.A."/>
            <person name="Lane C.E."/>
        </authorList>
    </citation>
    <scope>NUCLEOTIDE SEQUENCE [LARGE SCALE GENOMIC DNA]</scope>
    <source>
        <strain evidence="5 6">ATCC 34112</strain>
    </source>
</reference>
<comment type="similarity">
    <text evidence="1">Belongs to the ADIP family.</text>
</comment>
<dbReference type="EMBL" id="JNBS01001825">
    <property type="protein sequence ID" value="OQR99173.1"/>
    <property type="molecule type" value="Genomic_DNA"/>
</dbReference>
<sequence length="551" mass="63773">MESDGAITTSTSRGYMMDFGNVFLRNEALNSVEERTEANESMGVQETRTSAMFQLGREIKPWQLPEFNTIEENAAYLNRQIELQHIGHDVPFKTLVFGTESNENDVRQVMDCVHWLLHSRREEIHRYDQLIDQFAKLEKDVARKTSQLQALNIHFDTERKKNADLENLMAAKEAAIAREKQNYQAEKRALERKCVQLQHVDSNYKAQLRKAEVQYERLQKQYNQHLSKPSTDKRGMSIGKELNNRPDCLKMRKDANKKTTGEHQIFNKMLKSYEEQHSQLLSENDKLRKSLTKFYSELKQLTVEFKSTTRWLANQQGPSSDVEVQLQLNSDDISSNMFTMPLNASGNNLISAIEGRLETLREKVTRLKEIQQERHLDALQTQLQDALHIIREQDKMIHLAIKETTSPNADSRLELSQLEEMMETLAHEKQVLAIKDENMESERLLFTQQAEKLDHDRLAFEKFRQEIFLDMSDTRIRPDSKKRHRSSTGTILSPELPSPVSLLGLPLPPTPETTRLLQQIGFDKHGKPMSPIASTGQSKFVQLDDLDHDMD</sequence>
<evidence type="ECO:0000256" key="1">
    <source>
        <dbReference type="ARBA" id="ARBA00009291"/>
    </source>
</evidence>